<sequence length="107" mass="11283">MNIEQEKFEQIVKDVMSALEAKHAHVQTITGGAEPARFTLGFATTADALLIALSAAGITVGSGFNDNGGNALVEAYARKHGQHFPAHVVTGTQDIAALHAHYSGDQR</sequence>
<name>A0A106VH70_9BURK</name>
<comment type="caution">
    <text evidence="1">The sequence shown here is derived from an EMBL/GenBank/DDBJ whole genome shotgun (WGS) entry which is preliminary data.</text>
</comment>
<accession>A0A106VH70</accession>
<proteinExistence type="predicted"/>
<evidence type="ECO:0000313" key="2">
    <source>
        <dbReference type="Proteomes" id="UP000060630"/>
    </source>
</evidence>
<reference evidence="1 2" key="1">
    <citation type="submission" date="2015-11" db="EMBL/GenBank/DDBJ databases">
        <title>Expanding the genomic diversity of Burkholderia species for the development of highly accurate diagnostics.</title>
        <authorList>
            <person name="Sahl J."/>
            <person name="Keim P."/>
            <person name="Wagner D."/>
        </authorList>
    </citation>
    <scope>NUCLEOTIDE SEQUENCE [LARGE SCALE GENOMIC DNA]</scope>
    <source>
        <strain evidence="1 2">MSMB2087WGS</strain>
    </source>
</reference>
<dbReference type="RefSeq" id="WP_060193086.1">
    <property type="nucleotide sequence ID" value="NZ_LNJU01000003.1"/>
</dbReference>
<protein>
    <submittedName>
        <fullName evidence="1">Uncharacterized protein</fullName>
    </submittedName>
</protein>
<evidence type="ECO:0000313" key="1">
    <source>
        <dbReference type="EMBL" id="KWA77323.1"/>
    </source>
</evidence>
<organism evidence="1 2">
    <name type="scientific">Burkholderia ubonensis</name>
    <dbReference type="NCBI Taxonomy" id="101571"/>
    <lineage>
        <taxon>Bacteria</taxon>
        <taxon>Pseudomonadati</taxon>
        <taxon>Pseudomonadota</taxon>
        <taxon>Betaproteobacteria</taxon>
        <taxon>Burkholderiales</taxon>
        <taxon>Burkholderiaceae</taxon>
        <taxon>Burkholderia</taxon>
        <taxon>Burkholderia cepacia complex</taxon>
    </lineage>
</organism>
<gene>
    <name evidence="1" type="ORF">WL29_34805</name>
</gene>
<dbReference type="Proteomes" id="UP000060630">
    <property type="component" value="Unassembled WGS sequence"/>
</dbReference>
<dbReference type="EMBL" id="LPHD01000157">
    <property type="protein sequence ID" value="KWA77323.1"/>
    <property type="molecule type" value="Genomic_DNA"/>
</dbReference>
<dbReference type="AlphaFoldDB" id="A0A106VH70"/>